<dbReference type="KEGG" id="ttu:TERTU_4642"/>
<dbReference type="Gene3D" id="2.60.40.790">
    <property type="match status" value="1"/>
</dbReference>
<dbReference type="SUPFAM" id="SSF49764">
    <property type="entry name" value="HSP20-like chaperones"/>
    <property type="match status" value="1"/>
</dbReference>
<dbReference type="InterPro" id="IPR008978">
    <property type="entry name" value="HSP20-like_chaperone"/>
</dbReference>
<organism evidence="5 6">
    <name type="scientific">Teredinibacter turnerae (strain ATCC 39867 / T7901)</name>
    <dbReference type="NCBI Taxonomy" id="377629"/>
    <lineage>
        <taxon>Bacteria</taxon>
        <taxon>Pseudomonadati</taxon>
        <taxon>Pseudomonadota</taxon>
        <taxon>Gammaproteobacteria</taxon>
        <taxon>Cellvibrionales</taxon>
        <taxon>Cellvibrionaceae</taxon>
        <taxon>Teredinibacter</taxon>
    </lineage>
</organism>
<dbReference type="InterPro" id="IPR002068">
    <property type="entry name" value="A-crystallin/Hsp20_dom"/>
</dbReference>
<evidence type="ECO:0000256" key="3">
    <source>
        <dbReference type="RuleBase" id="RU003616"/>
    </source>
</evidence>
<dbReference type="PROSITE" id="PS01031">
    <property type="entry name" value="SHSP"/>
    <property type="match status" value="1"/>
</dbReference>
<name>C5BJZ6_TERTT</name>
<dbReference type="HOGENOM" id="CLU_046737_12_0_6"/>
<evidence type="ECO:0000313" key="6">
    <source>
        <dbReference type="Proteomes" id="UP000009080"/>
    </source>
</evidence>
<reference evidence="5 6" key="1">
    <citation type="journal article" date="2009" name="PLoS ONE">
        <title>The complete genome of Teredinibacter turnerae T7901: an intracellular endosymbiont of marine wood-boring bivalves (shipworms).</title>
        <authorList>
            <person name="Yang J.C."/>
            <person name="Madupu R."/>
            <person name="Durkin A.S."/>
            <person name="Ekborg N.A."/>
            <person name="Pedamallu C.S."/>
            <person name="Hostetler J.B."/>
            <person name="Radune D."/>
            <person name="Toms B.S."/>
            <person name="Henrissat B."/>
            <person name="Coutinho P.M."/>
            <person name="Schwarz S."/>
            <person name="Field L."/>
            <person name="Trindade-Silva A.E."/>
            <person name="Soares C.A.G."/>
            <person name="Elshahawi S."/>
            <person name="Hanora A."/>
            <person name="Schmidt E.W."/>
            <person name="Haygood M.G."/>
            <person name="Posfai J."/>
            <person name="Benner J."/>
            <person name="Madinger C."/>
            <person name="Nove J."/>
            <person name="Anton B."/>
            <person name="Chaudhary K."/>
            <person name="Foster J."/>
            <person name="Holman A."/>
            <person name="Kumar S."/>
            <person name="Lessard P.A."/>
            <person name="Luyten Y.A."/>
            <person name="Slatko B."/>
            <person name="Wood N."/>
            <person name="Wu B."/>
            <person name="Teplitski M."/>
            <person name="Mougous J.D."/>
            <person name="Ward N."/>
            <person name="Eisen J.A."/>
            <person name="Badger J.H."/>
            <person name="Distel D.L."/>
        </authorList>
    </citation>
    <scope>NUCLEOTIDE SEQUENCE [LARGE SCALE GENOMIC DNA]</scope>
    <source>
        <strain evidence="6">ATCC 39867 / T7901</strain>
    </source>
</reference>
<dbReference type="RefSeq" id="WP_015819109.1">
    <property type="nucleotide sequence ID" value="NC_012997.1"/>
</dbReference>
<evidence type="ECO:0000313" key="5">
    <source>
        <dbReference type="EMBL" id="ACR12996.1"/>
    </source>
</evidence>
<protein>
    <submittedName>
        <fullName evidence="5">Heat shock protein Hsp20</fullName>
    </submittedName>
</protein>
<evidence type="ECO:0000259" key="4">
    <source>
        <dbReference type="PROSITE" id="PS01031"/>
    </source>
</evidence>
<comment type="similarity">
    <text evidence="2 3">Belongs to the small heat shock protein (HSP20) family.</text>
</comment>
<evidence type="ECO:0000256" key="1">
    <source>
        <dbReference type="ARBA" id="ARBA00023016"/>
    </source>
</evidence>
<dbReference type="eggNOG" id="COG0071">
    <property type="taxonomic scope" value="Bacteria"/>
</dbReference>
<dbReference type="Pfam" id="PF00011">
    <property type="entry name" value="HSP20"/>
    <property type="match status" value="1"/>
</dbReference>
<dbReference type="EMBL" id="CP001614">
    <property type="protein sequence ID" value="ACR12996.1"/>
    <property type="molecule type" value="Genomic_DNA"/>
</dbReference>
<keyword evidence="1 5" id="KW-0346">Stress response</keyword>
<proteinExistence type="inferred from homology"/>
<dbReference type="AlphaFoldDB" id="C5BJZ6"/>
<dbReference type="PANTHER" id="PTHR46733">
    <property type="entry name" value="26.5 KDA HEAT SHOCK PROTEIN, MITOCHONDRIAL"/>
    <property type="match status" value="1"/>
</dbReference>
<feature type="domain" description="SHSP" evidence="4">
    <location>
        <begin position="76"/>
        <end position="188"/>
    </location>
</feature>
<dbReference type="CDD" id="cd06464">
    <property type="entry name" value="ACD_sHsps-like"/>
    <property type="match status" value="1"/>
</dbReference>
<dbReference type="STRING" id="377629.TERTU_4642"/>
<dbReference type="InterPro" id="IPR044587">
    <property type="entry name" value="HSP21-like"/>
</dbReference>
<evidence type="ECO:0000256" key="2">
    <source>
        <dbReference type="PROSITE-ProRule" id="PRU00285"/>
    </source>
</evidence>
<keyword evidence="6" id="KW-1185">Reference proteome</keyword>
<dbReference type="OrthoDB" id="9792695at2"/>
<dbReference type="GO" id="GO:0009408">
    <property type="term" value="P:response to heat"/>
    <property type="evidence" value="ECO:0007669"/>
    <property type="project" value="InterPro"/>
</dbReference>
<gene>
    <name evidence="5" type="ordered locus">TERTU_4642</name>
</gene>
<dbReference type="Proteomes" id="UP000009080">
    <property type="component" value="Chromosome"/>
</dbReference>
<accession>C5BJZ6</accession>
<dbReference type="PANTHER" id="PTHR46733:SF3">
    <property type="entry name" value="26.5 KDA HEAT SHOCK PROTEIN, MITOCHONDRIAL"/>
    <property type="match status" value="1"/>
</dbReference>
<sequence length="188" mass="21084">MNIQQLNPWNWFKHEQNNVAKAQVPVQKSSAHKSPLAEDETFPPILRLHREIDRLFDDVFSGFGFGSAPANLLQGISGSGFNPQITIAGGDRHYDIELEVPGLGEQDLSVELQGDLLLIRGEKQETSESDDKHFYRVERRYGKFQRTLNLPADANRDDITAELKNGVLKLSIARTAVAPKDVKKIAIH</sequence>